<evidence type="ECO:0000313" key="3">
    <source>
        <dbReference type="Proteomes" id="UP000028725"/>
    </source>
</evidence>
<dbReference type="Proteomes" id="UP000028725">
    <property type="component" value="Unassembled WGS sequence"/>
</dbReference>
<dbReference type="OrthoDB" id="9903704at2"/>
<gene>
    <name evidence="2" type="ORF">DB31_3922</name>
</gene>
<feature type="region of interest" description="Disordered" evidence="1">
    <location>
        <begin position="1"/>
        <end position="121"/>
    </location>
</feature>
<dbReference type="RefSeq" id="WP_044197225.1">
    <property type="nucleotide sequence ID" value="NZ_JMCB01000021.1"/>
</dbReference>
<evidence type="ECO:0000313" key="2">
    <source>
        <dbReference type="EMBL" id="KFE62488.1"/>
    </source>
</evidence>
<comment type="caution">
    <text evidence="2">The sequence shown here is derived from an EMBL/GenBank/DDBJ whole genome shotgun (WGS) entry which is preliminary data.</text>
</comment>
<feature type="compositionally biased region" description="Polar residues" evidence="1">
    <location>
        <begin position="96"/>
        <end position="113"/>
    </location>
</feature>
<protein>
    <submittedName>
        <fullName evidence="2">Uncharacterized protein</fullName>
    </submittedName>
</protein>
<name>A0A085W475_9BACT</name>
<feature type="compositionally biased region" description="Low complexity" evidence="1">
    <location>
        <begin position="13"/>
        <end position="33"/>
    </location>
</feature>
<accession>A0A085W475</accession>
<sequence>MPRLGAASFKSTPSFTSSLRPSASTSTPRTSSPPRSPSPSAPQSPSRRDSFETRSPKQETAPKSPTQQEGGDGWETVSSKKKPRVQGSADPDRQFKQSLQQVHNSLDASVSRMSQREYGEVKVPRNGLKRLHEELTKQYHRQEIPGTNGREQYYVTRQDFFKKGGGFNITAHDVSRNGKDISKQNERTSWLNLHVVP</sequence>
<organism evidence="2 3">
    <name type="scientific">Hyalangium minutum</name>
    <dbReference type="NCBI Taxonomy" id="394096"/>
    <lineage>
        <taxon>Bacteria</taxon>
        <taxon>Pseudomonadati</taxon>
        <taxon>Myxococcota</taxon>
        <taxon>Myxococcia</taxon>
        <taxon>Myxococcales</taxon>
        <taxon>Cystobacterineae</taxon>
        <taxon>Archangiaceae</taxon>
        <taxon>Hyalangium</taxon>
    </lineage>
</organism>
<reference evidence="2 3" key="1">
    <citation type="submission" date="2014-04" db="EMBL/GenBank/DDBJ databases">
        <title>Genome assembly of Hyalangium minutum DSM 14724.</title>
        <authorList>
            <person name="Sharma G."/>
            <person name="Subramanian S."/>
        </authorList>
    </citation>
    <scope>NUCLEOTIDE SEQUENCE [LARGE SCALE GENOMIC DNA]</scope>
    <source>
        <strain evidence="2 3">DSM 14724</strain>
    </source>
</reference>
<evidence type="ECO:0000256" key="1">
    <source>
        <dbReference type="SAM" id="MobiDB-lite"/>
    </source>
</evidence>
<dbReference type="AlphaFoldDB" id="A0A085W475"/>
<keyword evidence="3" id="KW-1185">Reference proteome</keyword>
<dbReference type="EMBL" id="JMCB01000021">
    <property type="protein sequence ID" value="KFE62488.1"/>
    <property type="molecule type" value="Genomic_DNA"/>
</dbReference>
<proteinExistence type="predicted"/>
<feature type="compositionally biased region" description="Basic and acidic residues" evidence="1">
    <location>
        <begin position="46"/>
        <end position="57"/>
    </location>
</feature>